<comment type="similarity">
    <text evidence="2">Belongs to the transposase IS3/IS150/IS904 family.</text>
</comment>
<evidence type="ECO:0000313" key="6">
    <source>
        <dbReference type="Proteomes" id="UP000596092"/>
    </source>
</evidence>
<evidence type="ECO:0000313" key="5">
    <source>
        <dbReference type="EMBL" id="QQG64764.1"/>
    </source>
</evidence>
<sequence>MKPETKSSKIRQRYSQQYKTEALALAEKVGVSAAVRQLGLHESQLYSWRSKARLAADRSGVEERLLVENARLKRQLAEQSEELAIIKKGRSVLRQGPEVKYAFMQNYSEEFKSTSMSRVLGVSRSGFYRWRQRGEQPTRRQQQRTVLDKLVANAFFARKMRSGSPRLVLDLYDQGHAYDRKTVAASMKRQNLRAKAPNQKWASDITYLWTAEGWLYLAVLIDLFSRQVVGWALAERMTADLVCQALQMALWRRNMPKGVVLHSDRGSQYCSAAYQRLVMKHHLVAGMSAKGNCYDNACAESFFHTMKVEAIHGEHFATRKEMRHTVFEYIEVDYNRIRRHSANGRISPMVLEALKAA</sequence>
<dbReference type="NCBIfam" id="NF033516">
    <property type="entry name" value="transpos_IS3"/>
    <property type="match status" value="1"/>
</dbReference>
<keyword evidence="3" id="KW-0175">Coiled coil</keyword>
<reference evidence="5 6" key="1">
    <citation type="submission" date="2020-05" db="EMBL/GenBank/DDBJ databases">
        <title>Complete genome of Desulfobulbus oligotrophicus.</title>
        <authorList>
            <person name="Podar M."/>
        </authorList>
    </citation>
    <scope>NUCLEOTIDE SEQUENCE [LARGE SCALE GENOMIC DNA]</scope>
    <source>
        <strain evidence="5 6">Prop6</strain>
    </source>
</reference>
<dbReference type="Pfam" id="PF00665">
    <property type="entry name" value="rve"/>
    <property type="match status" value="1"/>
</dbReference>
<dbReference type="KEGG" id="dog:HP555_02230"/>
<protein>
    <submittedName>
        <fullName evidence="5">IS3 family transposase</fullName>
    </submittedName>
</protein>
<dbReference type="GO" id="GO:0003677">
    <property type="term" value="F:DNA binding"/>
    <property type="evidence" value="ECO:0007669"/>
    <property type="project" value="InterPro"/>
</dbReference>
<dbReference type="InterPro" id="IPR009057">
    <property type="entry name" value="Homeodomain-like_sf"/>
</dbReference>
<dbReference type="InterPro" id="IPR012337">
    <property type="entry name" value="RNaseH-like_sf"/>
</dbReference>
<comment type="function">
    <text evidence="1">Involved in the transposition of the insertion sequence IS3.</text>
</comment>
<gene>
    <name evidence="5" type="ORF">HP555_02230</name>
</gene>
<dbReference type="InterPro" id="IPR048020">
    <property type="entry name" value="Transpos_IS3"/>
</dbReference>
<dbReference type="GO" id="GO:0004803">
    <property type="term" value="F:transposase activity"/>
    <property type="evidence" value="ECO:0007669"/>
    <property type="project" value="InterPro"/>
</dbReference>
<keyword evidence="6" id="KW-1185">Reference proteome</keyword>
<dbReference type="Proteomes" id="UP000596092">
    <property type="component" value="Chromosome"/>
</dbReference>
<dbReference type="SUPFAM" id="SSF46689">
    <property type="entry name" value="Homeodomain-like"/>
    <property type="match status" value="1"/>
</dbReference>
<evidence type="ECO:0000256" key="2">
    <source>
        <dbReference type="ARBA" id="ARBA00043964"/>
    </source>
</evidence>
<name>A0A7T5VBK2_9BACT</name>
<dbReference type="GO" id="GO:0015074">
    <property type="term" value="P:DNA integration"/>
    <property type="evidence" value="ECO:0007669"/>
    <property type="project" value="InterPro"/>
</dbReference>
<dbReference type="SUPFAM" id="SSF53098">
    <property type="entry name" value="Ribonuclease H-like"/>
    <property type="match status" value="1"/>
</dbReference>
<dbReference type="GO" id="GO:0006313">
    <property type="term" value="P:DNA transposition"/>
    <property type="evidence" value="ECO:0007669"/>
    <property type="project" value="InterPro"/>
</dbReference>
<feature type="coiled-coil region" evidence="3">
    <location>
        <begin position="62"/>
        <end position="89"/>
    </location>
</feature>
<dbReference type="PANTHER" id="PTHR46889:SF6">
    <property type="entry name" value="TRANSPOSASE INSF FOR INSERTION SEQUENCE IS3B"/>
    <property type="match status" value="1"/>
</dbReference>
<feature type="domain" description="Integrase catalytic" evidence="4">
    <location>
        <begin position="193"/>
        <end position="355"/>
    </location>
</feature>
<organism evidence="5 6">
    <name type="scientific">Desulfobulbus oligotrophicus</name>
    <dbReference type="NCBI Taxonomy" id="1909699"/>
    <lineage>
        <taxon>Bacteria</taxon>
        <taxon>Pseudomonadati</taxon>
        <taxon>Thermodesulfobacteriota</taxon>
        <taxon>Desulfobulbia</taxon>
        <taxon>Desulfobulbales</taxon>
        <taxon>Desulfobulbaceae</taxon>
        <taxon>Desulfobulbus</taxon>
    </lineage>
</organism>
<dbReference type="PANTHER" id="PTHR46889">
    <property type="entry name" value="TRANSPOSASE INSF FOR INSERTION SEQUENCE IS3B-RELATED"/>
    <property type="match status" value="1"/>
</dbReference>
<dbReference type="PROSITE" id="PS50994">
    <property type="entry name" value="INTEGRASE"/>
    <property type="match status" value="1"/>
</dbReference>
<evidence type="ECO:0000256" key="3">
    <source>
        <dbReference type="SAM" id="Coils"/>
    </source>
</evidence>
<dbReference type="EMBL" id="CP054140">
    <property type="protein sequence ID" value="QQG64764.1"/>
    <property type="molecule type" value="Genomic_DNA"/>
</dbReference>
<dbReference type="AlphaFoldDB" id="A0A7T5VBK2"/>
<dbReference type="Gene3D" id="3.30.420.10">
    <property type="entry name" value="Ribonuclease H-like superfamily/Ribonuclease H"/>
    <property type="match status" value="1"/>
</dbReference>
<dbReference type="Pfam" id="PF01527">
    <property type="entry name" value="HTH_Tnp_1"/>
    <property type="match status" value="1"/>
</dbReference>
<dbReference type="InterPro" id="IPR050900">
    <property type="entry name" value="Transposase_IS3/IS150/IS904"/>
</dbReference>
<dbReference type="Pfam" id="PF13333">
    <property type="entry name" value="rve_2"/>
    <property type="match status" value="1"/>
</dbReference>
<dbReference type="InterPro" id="IPR002514">
    <property type="entry name" value="Transposase_8"/>
</dbReference>
<evidence type="ECO:0000256" key="1">
    <source>
        <dbReference type="ARBA" id="ARBA00037276"/>
    </source>
</evidence>
<dbReference type="InterPro" id="IPR001584">
    <property type="entry name" value="Integrase_cat-core"/>
</dbReference>
<proteinExistence type="inferred from homology"/>
<evidence type="ECO:0000259" key="4">
    <source>
        <dbReference type="PROSITE" id="PS50994"/>
    </source>
</evidence>
<accession>A0A7T5VBK2</accession>
<dbReference type="InterPro" id="IPR036397">
    <property type="entry name" value="RNaseH_sf"/>
</dbReference>